<keyword evidence="3" id="KW-0560">Oxidoreductase</keyword>
<dbReference type="GO" id="GO:0009688">
    <property type="term" value="P:abscisic acid biosynthetic process"/>
    <property type="evidence" value="ECO:0007669"/>
    <property type="project" value="UniProtKB-ARBA"/>
</dbReference>
<dbReference type="GO" id="GO:0016491">
    <property type="term" value="F:oxidoreductase activity"/>
    <property type="evidence" value="ECO:0007669"/>
    <property type="project" value="UniProtKB-KW"/>
</dbReference>
<keyword evidence="2" id="KW-0521">NADP</keyword>
<dbReference type="OrthoDB" id="1669814at2759"/>
<dbReference type="SUPFAM" id="SSF51735">
    <property type="entry name" value="NAD(P)-binding Rossmann-fold domains"/>
    <property type="match status" value="1"/>
</dbReference>
<dbReference type="PANTHER" id="PTHR24321">
    <property type="entry name" value="DEHYDROGENASES, SHORT CHAIN"/>
    <property type="match status" value="1"/>
</dbReference>
<dbReference type="AlphaFoldDB" id="A0A3E2HEL8"/>
<evidence type="ECO:0000256" key="1">
    <source>
        <dbReference type="ARBA" id="ARBA00006484"/>
    </source>
</evidence>
<proteinExistence type="inferred from homology"/>
<keyword evidence="6" id="KW-1185">Reference proteome</keyword>
<reference evidence="5 6" key="1">
    <citation type="submission" date="2018-05" db="EMBL/GenBank/DDBJ databases">
        <title>Draft genome sequence of Scytalidium lignicola DSM 105466, a ubiquitous saprotrophic fungus.</title>
        <authorList>
            <person name="Buettner E."/>
            <person name="Gebauer A.M."/>
            <person name="Hofrichter M."/>
            <person name="Liers C."/>
            <person name="Kellner H."/>
        </authorList>
    </citation>
    <scope>NUCLEOTIDE SEQUENCE [LARGE SCALE GENOMIC DNA]</scope>
    <source>
        <strain evidence="5 6">DSM 105466</strain>
    </source>
</reference>
<name>A0A3E2HEL8_SCYLI</name>
<dbReference type="PRINTS" id="PR00081">
    <property type="entry name" value="GDHRDH"/>
</dbReference>
<dbReference type="PROSITE" id="PS00061">
    <property type="entry name" value="ADH_SHORT"/>
    <property type="match status" value="1"/>
</dbReference>
<sequence>MSMQGKIIAITGGASGIGLASAKILSSRGATVCIADYNPDTLSQTEEHFNSLNVPFMASLVNVAKRAEVDAWIASIVEKYGRLDGAANVAGVIGPHHGVHKVVEIEDEEWDRILSVNLTGLMYCLRAELRNIADGGSIVNVSSIQGVMGFAHSGAYSASKHGAIGLTRAAAKEMGDRNIRVNAVGPGATQTPMMNSSEEEKAAESSAIKRLGTPEEIGNVIAFLLGNESSFVTGAIYIADGGWAC</sequence>
<organism evidence="5 6">
    <name type="scientific">Scytalidium lignicola</name>
    <name type="common">Hyphomycete</name>
    <dbReference type="NCBI Taxonomy" id="5539"/>
    <lineage>
        <taxon>Eukaryota</taxon>
        <taxon>Fungi</taxon>
        <taxon>Dikarya</taxon>
        <taxon>Ascomycota</taxon>
        <taxon>Pezizomycotina</taxon>
        <taxon>Leotiomycetes</taxon>
        <taxon>Leotiomycetes incertae sedis</taxon>
        <taxon>Scytalidium</taxon>
    </lineage>
</organism>
<evidence type="ECO:0000256" key="3">
    <source>
        <dbReference type="ARBA" id="ARBA00023002"/>
    </source>
</evidence>
<dbReference type="Gene3D" id="3.40.50.720">
    <property type="entry name" value="NAD(P)-binding Rossmann-like Domain"/>
    <property type="match status" value="1"/>
</dbReference>
<dbReference type="PRINTS" id="PR00080">
    <property type="entry name" value="SDRFAMILY"/>
</dbReference>
<gene>
    <name evidence="5" type="ORF">B7463_g4531</name>
</gene>
<dbReference type="PANTHER" id="PTHR24321:SF8">
    <property type="entry name" value="ESTRADIOL 17-BETA-DEHYDROGENASE 8-RELATED"/>
    <property type="match status" value="1"/>
</dbReference>
<comment type="caution">
    <text evidence="5">The sequence shown here is derived from an EMBL/GenBank/DDBJ whole genome shotgun (WGS) entry which is preliminary data.</text>
</comment>
<feature type="non-terminal residue" evidence="5">
    <location>
        <position position="245"/>
    </location>
</feature>
<dbReference type="STRING" id="5539.A0A3E2HEL8"/>
<comment type="similarity">
    <text evidence="1">Belongs to the short-chain dehydrogenases/reductases (SDR) family.</text>
</comment>
<dbReference type="Pfam" id="PF13561">
    <property type="entry name" value="adh_short_C2"/>
    <property type="match status" value="1"/>
</dbReference>
<accession>A0A3E2HEL8</accession>
<evidence type="ECO:0000256" key="4">
    <source>
        <dbReference type="SAM" id="MobiDB-lite"/>
    </source>
</evidence>
<dbReference type="Proteomes" id="UP000258309">
    <property type="component" value="Unassembled WGS sequence"/>
</dbReference>
<dbReference type="InterPro" id="IPR036291">
    <property type="entry name" value="NAD(P)-bd_dom_sf"/>
</dbReference>
<protein>
    <submittedName>
        <fullName evidence="5">Uncharacterized protein</fullName>
    </submittedName>
</protein>
<feature type="non-terminal residue" evidence="5">
    <location>
        <position position="1"/>
    </location>
</feature>
<dbReference type="EMBL" id="NCSJ02000068">
    <property type="protein sequence ID" value="RFU31805.1"/>
    <property type="molecule type" value="Genomic_DNA"/>
</dbReference>
<evidence type="ECO:0000256" key="2">
    <source>
        <dbReference type="ARBA" id="ARBA00022857"/>
    </source>
</evidence>
<dbReference type="InterPro" id="IPR020904">
    <property type="entry name" value="Sc_DH/Rdtase_CS"/>
</dbReference>
<dbReference type="InterPro" id="IPR002347">
    <property type="entry name" value="SDR_fam"/>
</dbReference>
<dbReference type="OMA" id="NGACWDI"/>
<dbReference type="CDD" id="cd05233">
    <property type="entry name" value="SDR_c"/>
    <property type="match status" value="1"/>
</dbReference>
<evidence type="ECO:0000313" key="6">
    <source>
        <dbReference type="Proteomes" id="UP000258309"/>
    </source>
</evidence>
<feature type="region of interest" description="Disordered" evidence="4">
    <location>
        <begin position="185"/>
        <end position="205"/>
    </location>
</feature>
<dbReference type="FunFam" id="3.40.50.720:FF:000084">
    <property type="entry name" value="Short-chain dehydrogenase reductase"/>
    <property type="match status" value="1"/>
</dbReference>
<evidence type="ECO:0000313" key="5">
    <source>
        <dbReference type="EMBL" id="RFU31805.1"/>
    </source>
</evidence>